<accession>A0A4D7B1G5</accession>
<dbReference type="InterPro" id="IPR005269">
    <property type="entry name" value="LOG"/>
</dbReference>
<dbReference type="NCBIfam" id="TIGR00730">
    <property type="entry name" value="Rossman fold protein, TIGR00730 family"/>
    <property type="match status" value="1"/>
</dbReference>
<comment type="similarity">
    <text evidence="2 3">Belongs to the LOG family.</text>
</comment>
<dbReference type="PANTHER" id="PTHR31223:SF70">
    <property type="entry name" value="LOG FAMILY PROTEIN YJL055W"/>
    <property type="match status" value="1"/>
</dbReference>
<evidence type="ECO:0000256" key="3">
    <source>
        <dbReference type="RuleBase" id="RU363015"/>
    </source>
</evidence>
<dbReference type="SUPFAM" id="SSF102405">
    <property type="entry name" value="MCP/YpsA-like"/>
    <property type="match status" value="1"/>
</dbReference>
<keyword evidence="3" id="KW-0203">Cytokinin biosynthesis</keyword>
<dbReference type="OrthoDB" id="9801098at2"/>
<evidence type="ECO:0000313" key="4">
    <source>
        <dbReference type="EMBL" id="QCI67549.1"/>
    </source>
</evidence>
<name>A0A4D7B1G5_9HYPH</name>
<dbReference type="KEGG" id="pstg:E8M01_27000"/>
<protein>
    <recommendedName>
        <fullName evidence="3">Cytokinin riboside 5'-monophosphate phosphoribohydrolase</fullName>
        <ecNumber evidence="3">3.2.2.n1</ecNumber>
    </recommendedName>
</protein>
<keyword evidence="3" id="KW-0378">Hydrolase</keyword>
<dbReference type="GO" id="GO:0009691">
    <property type="term" value="P:cytokinin biosynthetic process"/>
    <property type="evidence" value="ECO:0007669"/>
    <property type="project" value="UniProtKB-UniRule"/>
</dbReference>
<dbReference type="Proteomes" id="UP000298781">
    <property type="component" value="Chromosome"/>
</dbReference>
<evidence type="ECO:0000313" key="5">
    <source>
        <dbReference type="Proteomes" id="UP000298781"/>
    </source>
</evidence>
<dbReference type="Pfam" id="PF03641">
    <property type="entry name" value="Lysine_decarbox"/>
    <property type="match status" value="1"/>
</dbReference>
<evidence type="ECO:0000256" key="1">
    <source>
        <dbReference type="ARBA" id="ARBA00000274"/>
    </source>
</evidence>
<proteinExistence type="inferred from homology"/>
<reference evidence="4 5" key="1">
    <citation type="submission" date="2019-04" db="EMBL/GenBank/DDBJ databases">
        <title>Phreatobacter aquaticus sp. nov.</title>
        <authorList>
            <person name="Choi A."/>
        </authorList>
    </citation>
    <scope>NUCLEOTIDE SEQUENCE [LARGE SCALE GENOMIC DNA]</scope>
    <source>
        <strain evidence="4 5">KCTC 52518</strain>
    </source>
</reference>
<dbReference type="EMBL" id="CP039690">
    <property type="protein sequence ID" value="QCI67549.1"/>
    <property type="molecule type" value="Genomic_DNA"/>
</dbReference>
<dbReference type="Gene3D" id="3.40.50.450">
    <property type="match status" value="1"/>
</dbReference>
<evidence type="ECO:0000256" key="2">
    <source>
        <dbReference type="ARBA" id="ARBA00006763"/>
    </source>
</evidence>
<gene>
    <name evidence="4" type="ORF">E8M01_27000</name>
</gene>
<dbReference type="PANTHER" id="PTHR31223">
    <property type="entry name" value="LOG FAMILY PROTEIN YJL055W"/>
    <property type="match status" value="1"/>
</dbReference>
<dbReference type="EC" id="3.2.2.n1" evidence="3"/>
<dbReference type="RefSeq" id="WP_136962979.1">
    <property type="nucleotide sequence ID" value="NZ_CP039690.1"/>
</dbReference>
<dbReference type="GO" id="GO:0008714">
    <property type="term" value="F:AMP nucleosidase activity"/>
    <property type="evidence" value="ECO:0007669"/>
    <property type="project" value="UniProtKB-EC"/>
</dbReference>
<comment type="catalytic activity">
    <reaction evidence="1">
        <text>AMP + H2O = D-ribose 5-phosphate + adenine</text>
        <dbReference type="Rhea" id="RHEA:20129"/>
        <dbReference type="ChEBI" id="CHEBI:15377"/>
        <dbReference type="ChEBI" id="CHEBI:16708"/>
        <dbReference type="ChEBI" id="CHEBI:78346"/>
        <dbReference type="ChEBI" id="CHEBI:456215"/>
        <dbReference type="EC" id="3.2.2.4"/>
    </reaction>
</comment>
<dbReference type="AlphaFoldDB" id="A0A4D7B1G5"/>
<sequence length="203" mass="21843">MATIRSICVYCGSGNGHAAVHLQAAKEFGAAMGKAGLRLVYGGGGTGLMGALAGAVIENGGQVTGIIPEFLKRKEMAMDGVQEMITVPDMHVRKMMMFHKADSFVALPGGIGTLEELVEQLTWAQLGRHRKPVVIANIAGFWDPLKVLLAHMREEGFIRPELAVKYTLVERAAEIIPTLQEAVADLPDEALSEEHEPVLIGKM</sequence>
<keyword evidence="5" id="KW-1185">Reference proteome</keyword>
<organism evidence="4 5">
    <name type="scientific">Phreatobacter stygius</name>
    <dbReference type="NCBI Taxonomy" id="1940610"/>
    <lineage>
        <taxon>Bacteria</taxon>
        <taxon>Pseudomonadati</taxon>
        <taxon>Pseudomonadota</taxon>
        <taxon>Alphaproteobacteria</taxon>
        <taxon>Hyphomicrobiales</taxon>
        <taxon>Phreatobacteraceae</taxon>
        <taxon>Phreatobacter</taxon>
    </lineage>
</organism>
<dbReference type="InterPro" id="IPR031100">
    <property type="entry name" value="LOG_fam"/>
</dbReference>
<dbReference type="GO" id="GO:0005829">
    <property type="term" value="C:cytosol"/>
    <property type="evidence" value="ECO:0007669"/>
    <property type="project" value="TreeGrafter"/>
</dbReference>